<dbReference type="Gene3D" id="3.30.450.20">
    <property type="entry name" value="PAS domain"/>
    <property type="match status" value="1"/>
</dbReference>
<dbReference type="PANTHER" id="PTHR45138:SF9">
    <property type="entry name" value="DIGUANYLATE CYCLASE DGCM-RELATED"/>
    <property type="match status" value="1"/>
</dbReference>
<dbReference type="PANTHER" id="PTHR45138">
    <property type="entry name" value="REGULATORY COMPONENTS OF SENSORY TRANSDUCTION SYSTEM"/>
    <property type="match status" value="1"/>
</dbReference>
<dbReference type="NCBIfam" id="TIGR00229">
    <property type="entry name" value="sensory_box"/>
    <property type="match status" value="1"/>
</dbReference>
<dbReference type="EMBL" id="FOIL01000011">
    <property type="protein sequence ID" value="SET29764.1"/>
    <property type="molecule type" value="Genomic_DNA"/>
</dbReference>
<dbReference type="SMART" id="SM00267">
    <property type="entry name" value="GGDEF"/>
    <property type="match status" value="1"/>
</dbReference>
<dbReference type="SUPFAM" id="SSF55785">
    <property type="entry name" value="PYP-like sensor domain (PAS domain)"/>
    <property type="match status" value="1"/>
</dbReference>
<feature type="domain" description="PAC" evidence="1">
    <location>
        <begin position="182"/>
        <end position="235"/>
    </location>
</feature>
<evidence type="ECO:0000313" key="3">
    <source>
        <dbReference type="EMBL" id="SET29764.1"/>
    </source>
</evidence>
<dbReference type="NCBIfam" id="TIGR00254">
    <property type="entry name" value="GGDEF"/>
    <property type="match status" value="1"/>
</dbReference>
<dbReference type="OrthoDB" id="9804955at2"/>
<gene>
    <name evidence="3" type="ORF">SAMN04487771_101144</name>
</gene>
<dbReference type="PROSITE" id="PS50113">
    <property type="entry name" value="PAC"/>
    <property type="match status" value="1"/>
</dbReference>
<dbReference type="PROSITE" id="PS50887">
    <property type="entry name" value="GGDEF"/>
    <property type="match status" value="1"/>
</dbReference>
<reference evidence="3 4" key="1">
    <citation type="submission" date="2016-10" db="EMBL/GenBank/DDBJ databases">
        <authorList>
            <person name="de Groot N.N."/>
        </authorList>
    </citation>
    <scope>NUCLEOTIDE SEQUENCE [LARGE SCALE GENOMIC DNA]</scope>
    <source>
        <strain evidence="3 4">KH1P1</strain>
    </source>
</reference>
<dbReference type="InterPro" id="IPR029787">
    <property type="entry name" value="Nucleotide_cyclase"/>
</dbReference>
<proteinExistence type="predicted"/>
<dbReference type="InterPro" id="IPR013655">
    <property type="entry name" value="PAS_fold_3"/>
</dbReference>
<sequence>MERSTPVFFENRRRMIGRSAASEYPESSIFQKAGADIDSKTVAESLENGVGQFETELPIDVEDASPLFDLSAYPENQHDLLRECNRRIAEANSKYRIARFREEMFAKGLKAGMFFCTFDWDENLLSFEFNDETRKMLGYNGVEDLPDEFDSWVKTLVPEERDAIVKLFWDSIHVHRELPEITHATYRMLKKDGTIIWITGAGRFIRRPDDGSLEIYMGCYRDITAQQELKEHIKIIEAIGKVFNFSLFIDVRDMSYRVISTNEYVEMAPKDPDAFQFLRNNIDTTVAEHFRTSLHEWLNLKMILSAIEENGSTSMEFYSESAHRWFEGIFMVGDRDEAGNITHIVYGCIDTTDVKLQKLAQQKKISDFEAEIYFDSLSRVRNRRFLDEKVIGKPCHAVVMADIDLFKQINDTAGHQRGDEVIQRVAELLNRSVRKEDVVLRYGGDEFMMVFFDITRKDLEAKLSYLQSEVKKITFEKEPEVHITMSFGGAFGIDMVYNLIGIADKALYESKKKRDSYTVIET</sequence>
<dbReference type="STRING" id="1526.SAMN02910262_01980"/>
<dbReference type="InterPro" id="IPR000160">
    <property type="entry name" value="GGDEF_dom"/>
</dbReference>
<name>A0A1I0DCN9_9FIRM</name>
<feature type="domain" description="GGDEF" evidence="2">
    <location>
        <begin position="394"/>
        <end position="522"/>
    </location>
</feature>
<evidence type="ECO:0000259" key="1">
    <source>
        <dbReference type="PROSITE" id="PS50113"/>
    </source>
</evidence>
<dbReference type="Pfam" id="PF00990">
    <property type="entry name" value="GGDEF"/>
    <property type="match status" value="1"/>
</dbReference>
<evidence type="ECO:0000313" key="4">
    <source>
        <dbReference type="Proteomes" id="UP000199820"/>
    </source>
</evidence>
<evidence type="ECO:0000259" key="2">
    <source>
        <dbReference type="PROSITE" id="PS50887"/>
    </source>
</evidence>
<dbReference type="CDD" id="cd01949">
    <property type="entry name" value="GGDEF"/>
    <property type="match status" value="1"/>
</dbReference>
<dbReference type="SUPFAM" id="SSF55073">
    <property type="entry name" value="Nucleotide cyclase"/>
    <property type="match status" value="1"/>
</dbReference>
<dbReference type="Proteomes" id="UP000199820">
    <property type="component" value="Unassembled WGS sequence"/>
</dbReference>
<dbReference type="InterPro" id="IPR001610">
    <property type="entry name" value="PAC"/>
</dbReference>
<protein>
    <submittedName>
        <fullName evidence="3">PAS domain S-box-containing protein/diguanylate cyclase (GGDEF) domain-containing protein</fullName>
    </submittedName>
</protein>
<dbReference type="InterPro" id="IPR043128">
    <property type="entry name" value="Rev_trsase/Diguanyl_cyclase"/>
</dbReference>
<accession>A0A1I0DCN9</accession>
<dbReference type="RefSeq" id="WP_083378786.1">
    <property type="nucleotide sequence ID" value="NZ_FOIL01000011.1"/>
</dbReference>
<dbReference type="GO" id="GO:0052621">
    <property type="term" value="F:diguanylate cyclase activity"/>
    <property type="evidence" value="ECO:0007669"/>
    <property type="project" value="TreeGrafter"/>
</dbReference>
<dbReference type="InterPro" id="IPR050469">
    <property type="entry name" value="Diguanylate_Cyclase"/>
</dbReference>
<dbReference type="SMART" id="SM00086">
    <property type="entry name" value="PAC"/>
    <property type="match status" value="1"/>
</dbReference>
<dbReference type="AlphaFoldDB" id="A0A1I0DCN9"/>
<dbReference type="Gene3D" id="3.30.70.270">
    <property type="match status" value="1"/>
</dbReference>
<dbReference type="eggNOG" id="COG2199">
    <property type="taxonomic scope" value="Bacteria"/>
</dbReference>
<dbReference type="Pfam" id="PF08447">
    <property type="entry name" value="PAS_3"/>
    <property type="match status" value="1"/>
</dbReference>
<organism evidence="3 4">
    <name type="scientific">[Clostridium] aminophilum</name>
    <dbReference type="NCBI Taxonomy" id="1526"/>
    <lineage>
        <taxon>Bacteria</taxon>
        <taxon>Bacillati</taxon>
        <taxon>Bacillota</taxon>
        <taxon>Clostridia</taxon>
        <taxon>Lachnospirales</taxon>
        <taxon>Lachnospiraceae</taxon>
    </lineage>
</organism>
<dbReference type="InterPro" id="IPR035965">
    <property type="entry name" value="PAS-like_dom_sf"/>
</dbReference>
<dbReference type="InterPro" id="IPR000700">
    <property type="entry name" value="PAS-assoc_C"/>
</dbReference>
<dbReference type="InterPro" id="IPR000014">
    <property type="entry name" value="PAS"/>
</dbReference>
<keyword evidence="4" id="KW-1185">Reference proteome</keyword>